<feature type="compositionally biased region" description="Basic and acidic residues" evidence="1">
    <location>
        <begin position="1"/>
        <end position="16"/>
    </location>
</feature>
<name>A0A5B7FZ96_PORTR</name>
<organism evidence="2 3">
    <name type="scientific">Portunus trituberculatus</name>
    <name type="common">Swimming crab</name>
    <name type="synonym">Neptunus trituberculatus</name>
    <dbReference type="NCBI Taxonomy" id="210409"/>
    <lineage>
        <taxon>Eukaryota</taxon>
        <taxon>Metazoa</taxon>
        <taxon>Ecdysozoa</taxon>
        <taxon>Arthropoda</taxon>
        <taxon>Crustacea</taxon>
        <taxon>Multicrustacea</taxon>
        <taxon>Malacostraca</taxon>
        <taxon>Eumalacostraca</taxon>
        <taxon>Eucarida</taxon>
        <taxon>Decapoda</taxon>
        <taxon>Pleocyemata</taxon>
        <taxon>Brachyura</taxon>
        <taxon>Eubrachyura</taxon>
        <taxon>Portunoidea</taxon>
        <taxon>Portunidae</taxon>
        <taxon>Portuninae</taxon>
        <taxon>Portunus</taxon>
    </lineage>
</organism>
<dbReference type="EMBL" id="VSRR010008924">
    <property type="protein sequence ID" value="MPC49524.1"/>
    <property type="molecule type" value="Genomic_DNA"/>
</dbReference>
<evidence type="ECO:0000313" key="2">
    <source>
        <dbReference type="EMBL" id="MPC49524.1"/>
    </source>
</evidence>
<gene>
    <name evidence="2" type="ORF">E2C01_043326</name>
</gene>
<sequence length="75" mass="8891">MDVEKSEKKKDKKDMKGILFQGIEELTKQPMIKERRGHHRRGGSLSNSSGRRDPKLISHPRFQVRHFKPAILWRQ</sequence>
<feature type="region of interest" description="Disordered" evidence="1">
    <location>
        <begin position="1"/>
        <end position="58"/>
    </location>
</feature>
<dbReference type="AlphaFoldDB" id="A0A5B7FZ96"/>
<reference evidence="2 3" key="1">
    <citation type="submission" date="2019-05" db="EMBL/GenBank/DDBJ databases">
        <title>Another draft genome of Portunus trituberculatus and its Hox gene families provides insights of decapod evolution.</title>
        <authorList>
            <person name="Jeong J.-H."/>
            <person name="Song I."/>
            <person name="Kim S."/>
            <person name="Choi T."/>
            <person name="Kim D."/>
            <person name="Ryu S."/>
            <person name="Kim W."/>
        </authorList>
    </citation>
    <scope>NUCLEOTIDE SEQUENCE [LARGE SCALE GENOMIC DNA]</scope>
    <source>
        <tissue evidence="2">Muscle</tissue>
    </source>
</reference>
<evidence type="ECO:0000256" key="1">
    <source>
        <dbReference type="SAM" id="MobiDB-lite"/>
    </source>
</evidence>
<proteinExistence type="predicted"/>
<accession>A0A5B7FZ96</accession>
<feature type="compositionally biased region" description="Basic and acidic residues" evidence="1">
    <location>
        <begin position="25"/>
        <end position="34"/>
    </location>
</feature>
<evidence type="ECO:0000313" key="3">
    <source>
        <dbReference type="Proteomes" id="UP000324222"/>
    </source>
</evidence>
<keyword evidence="3" id="KW-1185">Reference proteome</keyword>
<dbReference type="Proteomes" id="UP000324222">
    <property type="component" value="Unassembled WGS sequence"/>
</dbReference>
<protein>
    <submittedName>
        <fullName evidence="2">Uncharacterized protein</fullName>
    </submittedName>
</protein>
<comment type="caution">
    <text evidence="2">The sequence shown here is derived from an EMBL/GenBank/DDBJ whole genome shotgun (WGS) entry which is preliminary data.</text>
</comment>